<keyword evidence="1" id="KW-0812">Transmembrane</keyword>
<evidence type="ECO:0000256" key="1">
    <source>
        <dbReference type="SAM" id="Phobius"/>
    </source>
</evidence>
<accession>A0A066Z8Q7</accession>
<organism evidence="2 3">
    <name type="scientific">Kitasatospora cheerisanensis KCTC 2395</name>
    <dbReference type="NCBI Taxonomy" id="1348663"/>
    <lineage>
        <taxon>Bacteria</taxon>
        <taxon>Bacillati</taxon>
        <taxon>Actinomycetota</taxon>
        <taxon>Actinomycetes</taxon>
        <taxon>Kitasatosporales</taxon>
        <taxon>Streptomycetaceae</taxon>
        <taxon>Kitasatospora</taxon>
    </lineage>
</organism>
<evidence type="ECO:0000313" key="2">
    <source>
        <dbReference type="EMBL" id="KDN86565.1"/>
    </source>
</evidence>
<dbReference type="HOGENOM" id="CLU_2734677_0_0_11"/>
<feature type="transmembrane region" description="Helical" evidence="1">
    <location>
        <begin position="39"/>
        <end position="63"/>
    </location>
</feature>
<keyword evidence="1" id="KW-1133">Transmembrane helix</keyword>
<dbReference type="PATRIC" id="fig|1348663.4.peg.1595"/>
<protein>
    <submittedName>
        <fullName evidence="2">Uncharacterized protein</fullName>
    </submittedName>
</protein>
<dbReference type="AlphaFoldDB" id="A0A066Z8Q7"/>
<evidence type="ECO:0000313" key="3">
    <source>
        <dbReference type="Proteomes" id="UP000027178"/>
    </source>
</evidence>
<reference evidence="2 3" key="1">
    <citation type="submission" date="2014-05" db="EMBL/GenBank/DDBJ databases">
        <title>Draft Genome Sequence of Kitasatospora cheerisanensis KCTC 2395.</title>
        <authorList>
            <person name="Nam D.H."/>
        </authorList>
    </citation>
    <scope>NUCLEOTIDE SEQUENCE [LARGE SCALE GENOMIC DNA]</scope>
    <source>
        <strain evidence="2 3">KCTC 2395</strain>
    </source>
</reference>
<dbReference type="EMBL" id="JNBY01000068">
    <property type="protein sequence ID" value="KDN86565.1"/>
    <property type="molecule type" value="Genomic_DNA"/>
</dbReference>
<keyword evidence="3" id="KW-1185">Reference proteome</keyword>
<sequence length="71" mass="7129">MFGGCALRRHQLLLSLVGLGCVALGIVVAVLVPEGDGPAWVMAVVGCLAAGVLLLVRIGLALLRPGGRATP</sequence>
<keyword evidence="1" id="KW-0472">Membrane</keyword>
<gene>
    <name evidence="2" type="ORF">KCH_16610</name>
</gene>
<name>A0A066Z8Q7_9ACTN</name>
<dbReference type="Proteomes" id="UP000027178">
    <property type="component" value="Unassembled WGS sequence"/>
</dbReference>
<proteinExistence type="predicted"/>
<feature type="transmembrane region" description="Helical" evidence="1">
    <location>
        <begin position="12"/>
        <end position="33"/>
    </location>
</feature>
<comment type="caution">
    <text evidence="2">The sequence shown here is derived from an EMBL/GenBank/DDBJ whole genome shotgun (WGS) entry which is preliminary data.</text>
</comment>
<dbReference type="eggNOG" id="ENOG5031UC4">
    <property type="taxonomic scope" value="Bacteria"/>
</dbReference>